<evidence type="ECO:0000313" key="3">
    <source>
        <dbReference type="Proteomes" id="UP001451303"/>
    </source>
</evidence>
<evidence type="ECO:0000313" key="2">
    <source>
        <dbReference type="EMBL" id="KAL0467625.1"/>
    </source>
</evidence>
<gene>
    <name evidence="2" type="ORF">QR685DRAFT_574417</name>
</gene>
<dbReference type="Proteomes" id="UP001451303">
    <property type="component" value="Unassembled WGS sequence"/>
</dbReference>
<feature type="region of interest" description="Disordered" evidence="1">
    <location>
        <begin position="1"/>
        <end position="22"/>
    </location>
</feature>
<sequence>MEGSMEEKEKRQRSNLDDEKMREADLGPFGHWTTVRLYGNGKIANTYCIIWRKGRLVISVLDIVDLVVVLSSVWTVDADDDFLPLPAGLFTFSTGQSGEEPNLQWVPGQFEAVPAPGPWDLGMES</sequence>
<dbReference type="EMBL" id="JAVLET010000009">
    <property type="protein sequence ID" value="KAL0467625.1"/>
    <property type="molecule type" value="Genomic_DNA"/>
</dbReference>
<organism evidence="2 3">
    <name type="scientific">Neurospora intermedia</name>
    <dbReference type="NCBI Taxonomy" id="5142"/>
    <lineage>
        <taxon>Eukaryota</taxon>
        <taxon>Fungi</taxon>
        <taxon>Dikarya</taxon>
        <taxon>Ascomycota</taxon>
        <taxon>Pezizomycotina</taxon>
        <taxon>Sordariomycetes</taxon>
        <taxon>Sordariomycetidae</taxon>
        <taxon>Sordariales</taxon>
        <taxon>Sordariaceae</taxon>
        <taxon>Neurospora</taxon>
    </lineage>
</organism>
<accession>A0ABR3D4J4</accession>
<comment type="caution">
    <text evidence="2">The sequence shown here is derived from an EMBL/GenBank/DDBJ whole genome shotgun (WGS) entry which is preliminary data.</text>
</comment>
<evidence type="ECO:0000256" key="1">
    <source>
        <dbReference type="SAM" id="MobiDB-lite"/>
    </source>
</evidence>
<keyword evidence="3" id="KW-1185">Reference proteome</keyword>
<proteinExistence type="predicted"/>
<protein>
    <submittedName>
        <fullName evidence="2">Uncharacterized protein</fullName>
    </submittedName>
</protein>
<name>A0ABR3D4J4_NEUIN</name>
<reference evidence="2 3" key="1">
    <citation type="submission" date="2023-09" db="EMBL/GenBank/DDBJ databases">
        <title>Multi-omics analysis of a traditional fermented food reveals byproduct-associated fungal strains for waste-to-food upcycling.</title>
        <authorList>
            <consortium name="Lawrence Berkeley National Laboratory"/>
            <person name="Rekdal V.M."/>
            <person name="Villalobos-Escobedo J.M."/>
            <person name="Rodriguez-Valeron N."/>
            <person name="Garcia M.O."/>
            <person name="Vasquez D.P."/>
            <person name="Damayanti I."/>
            <person name="Sorensen P.M."/>
            <person name="Baidoo E.E."/>
            <person name="De Carvalho A.C."/>
            <person name="Riley R."/>
            <person name="Lipzen A."/>
            <person name="He G."/>
            <person name="Yan M."/>
            <person name="Haridas S."/>
            <person name="Daum C."/>
            <person name="Yoshinaga Y."/>
            <person name="Ng V."/>
            <person name="Grigoriev I.V."/>
            <person name="Munk R."/>
            <person name="Nuraida L."/>
            <person name="Wijaya C.H."/>
            <person name="Morales P.-C."/>
            <person name="Keasling J.D."/>
        </authorList>
    </citation>
    <scope>NUCLEOTIDE SEQUENCE [LARGE SCALE GENOMIC DNA]</scope>
    <source>
        <strain evidence="2 3">FGSC 2613</strain>
    </source>
</reference>